<gene>
    <name evidence="2" type="ORF">ACFOUO_09185</name>
</gene>
<organism evidence="2 3">
    <name type="scientific">Salinithrix halophila</name>
    <dbReference type="NCBI Taxonomy" id="1485204"/>
    <lineage>
        <taxon>Bacteria</taxon>
        <taxon>Bacillati</taxon>
        <taxon>Bacillota</taxon>
        <taxon>Bacilli</taxon>
        <taxon>Bacillales</taxon>
        <taxon>Thermoactinomycetaceae</taxon>
        <taxon>Salinithrix</taxon>
    </lineage>
</organism>
<dbReference type="GO" id="GO:0016787">
    <property type="term" value="F:hydrolase activity"/>
    <property type="evidence" value="ECO:0007669"/>
    <property type="project" value="UniProtKB-KW"/>
</dbReference>
<keyword evidence="3" id="KW-1185">Reference proteome</keyword>
<evidence type="ECO:0000313" key="3">
    <source>
        <dbReference type="Proteomes" id="UP001595843"/>
    </source>
</evidence>
<dbReference type="PANTHER" id="PTHR40031:SF1">
    <property type="entry name" value="MEMBRANE-BOUND METAL-DEPENDENT HYDROLASE"/>
    <property type="match status" value="1"/>
</dbReference>
<dbReference type="RefSeq" id="WP_380704410.1">
    <property type="nucleotide sequence ID" value="NZ_JBHSAP010000009.1"/>
</dbReference>
<keyword evidence="1" id="KW-0472">Membrane</keyword>
<feature type="transmembrane region" description="Helical" evidence="1">
    <location>
        <begin position="159"/>
        <end position="178"/>
    </location>
</feature>
<evidence type="ECO:0000256" key="1">
    <source>
        <dbReference type="SAM" id="Phobius"/>
    </source>
</evidence>
<dbReference type="Pfam" id="PF04307">
    <property type="entry name" value="YdjM"/>
    <property type="match status" value="1"/>
</dbReference>
<dbReference type="Proteomes" id="UP001595843">
    <property type="component" value="Unassembled WGS sequence"/>
</dbReference>
<keyword evidence="2" id="KW-0378">Hydrolase</keyword>
<proteinExistence type="predicted"/>
<sequence>MDNLTHGLLGYAVYAARDNRRWTKKERWGYATAAIVGGEIPDIEGFTTFMGQAVYLTWHRGFTHSLLFAPVMALLAVGIVWLFNRSIRLRTAYPLALCGVFLHIFTDWFNTWGTGLLEPLHSDRYSLGFLFIVDIVILSAFLLFFLLRRKYPGPRVFRTLWVFLFLYMASQAGQAWVLHHQLIGDYDRVTVSADAIPTRFRMVAHKGDEFHFYKGSVFTPLKKTGEAKNQHHPVVKEALKDKEARALVRFLPSYGTAIEETAEAYRVTIYDPRFRKVQPSLLSTVVEVSKKNVGKGEER</sequence>
<dbReference type="InterPro" id="IPR007404">
    <property type="entry name" value="YdjM-like"/>
</dbReference>
<keyword evidence="1" id="KW-0812">Transmembrane</keyword>
<name>A0ABV8JDI0_9BACL</name>
<dbReference type="InterPro" id="IPR053170">
    <property type="entry name" value="Transcription_regulator"/>
</dbReference>
<keyword evidence="1" id="KW-1133">Transmembrane helix</keyword>
<protein>
    <submittedName>
        <fullName evidence="2">Metal-dependent hydrolase</fullName>
    </submittedName>
</protein>
<feature type="transmembrane region" description="Helical" evidence="1">
    <location>
        <begin position="62"/>
        <end position="83"/>
    </location>
</feature>
<feature type="transmembrane region" description="Helical" evidence="1">
    <location>
        <begin position="95"/>
        <end position="113"/>
    </location>
</feature>
<evidence type="ECO:0000313" key="2">
    <source>
        <dbReference type="EMBL" id="MFC4076986.1"/>
    </source>
</evidence>
<feature type="transmembrane region" description="Helical" evidence="1">
    <location>
        <begin position="125"/>
        <end position="147"/>
    </location>
</feature>
<comment type="caution">
    <text evidence="2">The sequence shown here is derived from an EMBL/GenBank/DDBJ whole genome shotgun (WGS) entry which is preliminary data.</text>
</comment>
<accession>A0ABV8JDI0</accession>
<dbReference type="PANTHER" id="PTHR40031">
    <property type="entry name" value="HYPOTHETICAL MEMBRANE SPANNING PROTEIN"/>
    <property type="match status" value="1"/>
</dbReference>
<reference evidence="3" key="1">
    <citation type="journal article" date="2019" name="Int. J. Syst. Evol. Microbiol.">
        <title>The Global Catalogue of Microorganisms (GCM) 10K type strain sequencing project: providing services to taxonomists for standard genome sequencing and annotation.</title>
        <authorList>
            <consortium name="The Broad Institute Genomics Platform"/>
            <consortium name="The Broad Institute Genome Sequencing Center for Infectious Disease"/>
            <person name="Wu L."/>
            <person name="Ma J."/>
        </authorList>
    </citation>
    <scope>NUCLEOTIDE SEQUENCE [LARGE SCALE GENOMIC DNA]</scope>
    <source>
        <strain evidence="3">IBRC-M 10813</strain>
    </source>
</reference>
<dbReference type="EMBL" id="JBHSAP010000009">
    <property type="protein sequence ID" value="MFC4076986.1"/>
    <property type="molecule type" value="Genomic_DNA"/>
</dbReference>